<organism evidence="2 3">
    <name type="scientific">Bacillus oleivorans</name>
    <dbReference type="NCBI Taxonomy" id="1448271"/>
    <lineage>
        <taxon>Bacteria</taxon>
        <taxon>Bacillati</taxon>
        <taxon>Bacillota</taxon>
        <taxon>Bacilli</taxon>
        <taxon>Bacillales</taxon>
        <taxon>Bacillaceae</taxon>
        <taxon>Bacillus</taxon>
    </lineage>
</organism>
<evidence type="ECO:0000256" key="1">
    <source>
        <dbReference type="SAM" id="Coils"/>
    </source>
</evidence>
<protein>
    <submittedName>
        <fullName evidence="2">Flagellar operon protein (TIGR03826 family)</fullName>
    </submittedName>
</protein>
<dbReference type="NCBIfam" id="TIGR03826">
    <property type="entry name" value="YvyF"/>
    <property type="match status" value="1"/>
</dbReference>
<dbReference type="EMBL" id="OAOP01000006">
    <property type="protein sequence ID" value="SNX72930.1"/>
    <property type="molecule type" value="Genomic_DNA"/>
</dbReference>
<proteinExistence type="predicted"/>
<evidence type="ECO:0000313" key="2">
    <source>
        <dbReference type="EMBL" id="SNX72930.1"/>
    </source>
</evidence>
<dbReference type="OrthoDB" id="1739831at2"/>
<keyword evidence="2" id="KW-0966">Cell projection</keyword>
<name>A0A285CZE9_9BACI</name>
<dbReference type="InterPro" id="IPR022258">
    <property type="entry name" value="Flagellar_operon_YvyF"/>
</dbReference>
<keyword evidence="2" id="KW-0282">Flagellum</keyword>
<feature type="coiled-coil region" evidence="1">
    <location>
        <begin position="99"/>
        <end position="130"/>
    </location>
</feature>
<accession>A0A285CZE9</accession>
<dbReference type="AlphaFoldDB" id="A0A285CZE9"/>
<keyword evidence="2" id="KW-0969">Cilium</keyword>
<dbReference type="RefSeq" id="WP_097159406.1">
    <property type="nucleotide sequence ID" value="NZ_JBEPMQ010000005.1"/>
</dbReference>
<evidence type="ECO:0000313" key="3">
    <source>
        <dbReference type="Proteomes" id="UP000219546"/>
    </source>
</evidence>
<sequence>MPELSNCPNCDKLFVKSAFRDVCDECFKEEEKQFETVYTFIRQRENRTATLVQVVEGTGVPEKQIIKFIKKGRLQLSKFPSLTYPCEKCSTPIREGKLCNNCQTKLRSQIEELKKEQERIEEKEKRERTVTYHTNEKRK</sequence>
<keyword evidence="3" id="KW-1185">Reference proteome</keyword>
<reference evidence="2 3" key="1">
    <citation type="submission" date="2017-08" db="EMBL/GenBank/DDBJ databases">
        <authorList>
            <person name="de Groot N.N."/>
        </authorList>
    </citation>
    <scope>NUCLEOTIDE SEQUENCE [LARGE SCALE GENOMIC DNA]</scope>
    <source>
        <strain evidence="2 3">JC228</strain>
    </source>
</reference>
<gene>
    <name evidence="2" type="ORF">SAMN05877753_106255</name>
</gene>
<keyword evidence="1" id="KW-0175">Coiled coil</keyword>
<dbReference type="Proteomes" id="UP000219546">
    <property type="component" value="Unassembled WGS sequence"/>
</dbReference>